<feature type="domain" description="NADP-dependent oxidoreductase" evidence="1">
    <location>
        <begin position="324"/>
        <end position="523"/>
    </location>
</feature>
<dbReference type="VEuPathDB" id="VectorBase:GMOY009603"/>
<keyword evidence="3" id="KW-1185">Reference proteome</keyword>
<dbReference type="InterPro" id="IPR023210">
    <property type="entry name" value="NADP_OxRdtase_dom"/>
</dbReference>
<proteinExistence type="predicted"/>
<evidence type="ECO:0000313" key="2">
    <source>
        <dbReference type="EnsemblMetazoa" id="GMOY009603-PA"/>
    </source>
</evidence>
<dbReference type="STRING" id="37546.A0A1B0G8G4"/>
<dbReference type="EMBL" id="CCAG010000252">
    <property type="status" value="NOT_ANNOTATED_CDS"/>
    <property type="molecule type" value="Genomic_DNA"/>
</dbReference>
<dbReference type="InterPro" id="IPR020471">
    <property type="entry name" value="AKR"/>
</dbReference>
<dbReference type="SUPFAM" id="SSF51430">
    <property type="entry name" value="NAD(P)-linked oxidoreductase"/>
    <property type="match status" value="3"/>
</dbReference>
<dbReference type="PROSITE" id="PS00798">
    <property type="entry name" value="ALDOKETO_REDUCTASE_1"/>
    <property type="match status" value="3"/>
</dbReference>
<dbReference type="Gene3D" id="3.20.20.100">
    <property type="entry name" value="NADP-dependent oxidoreductase domain"/>
    <property type="match status" value="3"/>
</dbReference>
<dbReference type="Pfam" id="PF00248">
    <property type="entry name" value="Aldo_ket_red"/>
    <property type="match status" value="3"/>
</dbReference>
<name>A0A1B0G8G4_GLOMM</name>
<sequence>MSNQVSYVTHNDGTKMQSIGLGTYTSLGGDCQRAVRDAIDAGYRHIDTAYFYENEHEVGKAIHEKVAEGVIKREDIFVVSKLWCHFHEPERVEYACRKTLTNFGMDYVDLYLMHWPYSYVYRGDDVMFPTDANGKVELSDIDYLDTWKAMEKLVAKGLTKSIGVSNFNSEQLKRLMENCKIKPIHNQIECHPGLNQNPLIKLCKQYNVIVTAYCPLGRPDPINKLPAFLYDPKVKAIAEQYGKTPAQVVLRYLSHRLLEKSCEYTGWQGIRNKRTITEHNLRKGKQFHIKGIKNNNQENFNKAKMDPKLAPTVKLNSGYDMPVLGLGTYQLKKGKCEHIVREAIKIGYRHIDTAYLYDNESNIGKVLKECFDEKLIKRNELFLVTKLWSTFHEPHLVRRACKKQMEALNVNYIDLYLMHSPISIKYVNDGDLKPHNRNNELQTSDVDFVDTYKAMEKLVEIGWVRSLGVSNFDIGQLERLLDNCSIKPVTNQVECHPGLSQRILRDYARHNDIIITAYSPLGRPKSVIPYFYEERALKAIAAKYNKTKFQIVLKYLSKGEEAEVAVKHAIDVGYRHIDTAYFYENEAEVGKAIKEKIGAGVVKREDIFLVTKLWNIHHEPQRVKGAFLKQLETIGLDYIDLYLMHLPVGYKFVDEETLLPRDQDDKLQLTDVDYLDTYKAMEELVKSGLVRSIGVSNFNSEQLQRILDNCCIKPVTNQVECSPALNQRKLTTFCKERDIILTAYSPLGRPNLTAKTPEFYFSPKTESLAKKYQKTPAQIILRYLVDIGTVPIPKSANQKRIEENFNIFDFKLTANDIEIMDSFNTGDRLVPFNLIKAQNHKYFPFHIEF</sequence>
<feature type="domain" description="NADP-dependent oxidoreductase" evidence="1">
    <location>
        <begin position="560"/>
        <end position="824"/>
    </location>
</feature>
<dbReference type="FunFam" id="3.20.20.100:FF:000023">
    <property type="entry name" value="aldose reductase"/>
    <property type="match status" value="2"/>
</dbReference>
<dbReference type="GO" id="GO:0016491">
    <property type="term" value="F:oxidoreductase activity"/>
    <property type="evidence" value="ECO:0007669"/>
    <property type="project" value="InterPro"/>
</dbReference>
<dbReference type="PRINTS" id="PR00069">
    <property type="entry name" value="ALDKETRDTASE"/>
</dbReference>
<dbReference type="PANTHER" id="PTHR11732">
    <property type="entry name" value="ALDO/KETO REDUCTASE"/>
    <property type="match status" value="1"/>
</dbReference>
<dbReference type="EnsemblMetazoa" id="GMOY009603-RA">
    <property type="protein sequence ID" value="GMOY009603-PA"/>
    <property type="gene ID" value="GMOY009603"/>
</dbReference>
<evidence type="ECO:0000313" key="3">
    <source>
        <dbReference type="Proteomes" id="UP000092444"/>
    </source>
</evidence>
<evidence type="ECO:0000259" key="1">
    <source>
        <dbReference type="Pfam" id="PF00248"/>
    </source>
</evidence>
<protein>
    <recommendedName>
        <fullName evidence="1">NADP-dependent oxidoreductase domain-containing protein</fullName>
    </recommendedName>
</protein>
<dbReference type="PhylomeDB" id="A0A1B0G8G4"/>
<reference evidence="2" key="1">
    <citation type="submission" date="2020-05" db="UniProtKB">
        <authorList>
            <consortium name="EnsemblMetazoa"/>
        </authorList>
    </citation>
    <scope>IDENTIFICATION</scope>
    <source>
        <strain evidence="2">Yale</strain>
    </source>
</reference>
<dbReference type="Proteomes" id="UP000092444">
    <property type="component" value="Unassembled WGS sequence"/>
</dbReference>
<dbReference type="InterPro" id="IPR018170">
    <property type="entry name" value="Aldo/ket_reductase_CS"/>
</dbReference>
<accession>A0A1B0G8G4</accession>
<dbReference type="AlphaFoldDB" id="A0A1B0G8G4"/>
<dbReference type="PROSITE" id="PS00062">
    <property type="entry name" value="ALDOKETO_REDUCTASE_2"/>
    <property type="match status" value="3"/>
</dbReference>
<feature type="domain" description="NADP-dependent oxidoreductase" evidence="1">
    <location>
        <begin position="19"/>
        <end position="254"/>
    </location>
</feature>
<organism evidence="2 3">
    <name type="scientific">Glossina morsitans morsitans</name>
    <name type="common">Savannah tsetse fly</name>
    <dbReference type="NCBI Taxonomy" id="37546"/>
    <lineage>
        <taxon>Eukaryota</taxon>
        <taxon>Metazoa</taxon>
        <taxon>Ecdysozoa</taxon>
        <taxon>Arthropoda</taxon>
        <taxon>Hexapoda</taxon>
        <taxon>Insecta</taxon>
        <taxon>Pterygota</taxon>
        <taxon>Neoptera</taxon>
        <taxon>Endopterygota</taxon>
        <taxon>Diptera</taxon>
        <taxon>Brachycera</taxon>
        <taxon>Muscomorpha</taxon>
        <taxon>Hippoboscoidea</taxon>
        <taxon>Glossinidae</taxon>
        <taxon>Glossina</taxon>
    </lineage>
</organism>
<dbReference type="PROSITE" id="PS00063">
    <property type="entry name" value="ALDOKETO_REDUCTASE_3"/>
    <property type="match status" value="1"/>
</dbReference>
<dbReference type="InterPro" id="IPR036812">
    <property type="entry name" value="NAD(P)_OxRdtase_dom_sf"/>
</dbReference>